<keyword evidence="2" id="KW-0238">DNA-binding</keyword>
<dbReference type="InterPro" id="IPR046335">
    <property type="entry name" value="LacI/GalR-like_sensor"/>
</dbReference>
<keyword evidence="6" id="KW-1185">Reference proteome</keyword>
<evidence type="ECO:0000313" key="6">
    <source>
        <dbReference type="Proteomes" id="UP000023067"/>
    </source>
</evidence>
<feature type="domain" description="HTH lacI-type" evidence="4">
    <location>
        <begin position="7"/>
        <end position="61"/>
    </location>
</feature>
<dbReference type="SUPFAM" id="SSF47413">
    <property type="entry name" value="lambda repressor-like DNA-binding domains"/>
    <property type="match status" value="1"/>
</dbReference>
<dbReference type="RefSeq" id="WP_038374486.1">
    <property type="nucleotide sequence ID" value="NZ_BAAAOW010000009.1"/>
</dbReference>
<dbReference type="SMART" id="SM00354">
    <property type="entry name" value="HTH_LACI"/>
    <property type="match status" value="1"/>
</dbReference>
<evidence type="ECO:0000313" key="5">
    <source>
        <dbReference type="EMBL" id="EWS79687.1"/>
    </source>
</evidence>
<dbReference type="PANTHER" id="PTHR30146">
    <property type="entry name" value="LACI-RELATED TRANSCRIPTIONAL REPRESSOR"/>
    <property type="match status" value="1"/>
</dbReference>
<evidence type="ECO:0000259" key="4">
    <source>
        <dbReference type="PROSITE" id="PS50932"/>
    </source>
</evidence>
<dbReference type="GO" id="GO:0003700">
    <property type="term" value="F:DNA-binding transcription factor activity"/>
    <property type="evidence" value="ECO:0007669"/>
    <property type="project" value="TreeGrafter"/>
</dbReference>
<dbReference type="Pfam" id="PF13377">
    <property type="entry name" value="Peripla_BP_3"/>
    <property type="match status" value="1"/>
</dbReference>
<evidence type="ECO:0000256" key="2">
    <source>
        <dbReference type="ARBA" id="ARBA00023125"/>
    </source>
</evidence>
<sequence length="336" mass="36254">MTTVRRPTIRDVARLAGVSHQTVSRRLRGDPTVSSMLAFHIDQAVAQLDYRPSLVARAMRNRSTGRLALVLPAGNATSSLPLLSGANEAAREAGYAVEVVSLPAAELRGNRVVELADSGLYEAVLSLTDLPDPPRRRTDTAPIISAPVYDEQMRDIGPISEATRMAELVTHLAEHGHRDFLHVTADREHPACTRRREAFERQIRELGLRSAGTIDCRGDADRARRAVLDLPAGTPVTAVLASDDTLAAGAVRGAVERGWRVPEDLSVTGWDTHPLSAAMIPSLTSVAVDHRRQGAELLVELLGILSGGDPVMDRPAITAILWRESTGPAPQRAREA</sequence>
<evidence type="ECO:0000256" key="1">
    <source>
        <dbReference type="ARBA" id="ARBA00023015"/>
    </source>
</evidence>
<dbReference type="EMBL" id="JDYK01000027">
    <property type="protein sequence ID" value="EWS79687.1"/>
    <property type="molecule type" value="Genomic_DNA"/>
</dbReference>
<dbReference type="Pfam" id="PF00356">
    <property type="entry name" value="LacI"/>
    <property type="match status" value="1"/>
</dbReference>
<dbReference type="InterPro" id="IPR010982">
    <property type="entry name" value="Lambda_DNA-bd_dom_sf"/>
</dbReference>
<accession>Z9JPL4</accession>
<dbReference type="STRING" id="396014.BF93_10180"/>
<dbReference type="PROSITE" id="PS50932">
    <property type="entry name" value="HTH_LACI_2"/>
    <property type="match status" value="1"/>
</dbReference>
<dbReference type="HOGENOM" id="CLU_037628_6_1_11"/>
<dbReference type="InterPro" id="IPR028082">
    <property type="entry name" value="Peripla_BP_I"/>
</dbReference>
<dbReference type="InterPro" id="IPR000843">
    <property type="entry name" value="HTH_LacI"/>
</dbReference>
<proteinExistence type="predicted"/>
<dbReference type="SUPFAM" id="SSF53822">
    <property type="entry name" value="Periplasmic binding protein-like I"/>
    <property type="match status" value="1"/>
</dbReference>
<dbReference type="AlphaFoldDB" id="Z9JPL4"/>
<organism evidence="5 6">
    <name type="scientific">Brachybacterium phenoliresistens</name>
    <dbReference type="NCBI Taxonomy" id="396014"/>
    <lineage>
        <taxon>Bacteria</taxon>
        <taxon>Bacillati</taxon>
        <taxon>Actinomycetota</taxon>
        <taxon>Actinomycetes</taxon>
        <taxon>Micrococcales</taxon>
        <taxon>Dermabacteraceae</taxon>
        <taxon>Brachybacterium</taxon>
    </lineage>
</organism>
<keyword evidence="1" id="KW-0805">Transcription regulation</keyword>
<dbReference type="PANTHER" id="PTHR30146:SF109">
    <property type="entry name" value="HTH-TYPE TRANSCRIPTIONAL REGULATOR GALS"/>
    <property type="match status" value="1"/>
</dbReference>
<keyword evidence="3" id="KW-0804">Transcription</keyword>
<dbReference type="GO" id="GO:0000976">
    <property type="term" value="F:transcription cis-regulatory region binding"/>
    <property type="evidence" value="ECO:0007669"/>
    <property type="project" value="TreeGrafter"/>
</dbReference>
<dbReference type="Gene3D" id="1.10.260.40">
    <property type="entry name" value="lambda repressor-like DNA-binding domains"/>
    <property type="match status" value="1"/>
</dbReference>
<name>Z9JPL4_9MICO</name>
<protein>
    <submittedName>
        <fullName evidence="5">LacI family transcriptional regulator</fullName>
    </submittedName>
</protein>
<gene>
    <name evidence="5" type="ORF">BF93_10180</name>
</gene>
<dbReference type="PATRIC" id="fig|396014.3.peg.3527"/>
<reference evidence="5 6" key="1">
    <citation type="submission" date="2014-02" db="EMBL/GenBank/DDBJ databases">
        <title>Genome sequence of Brachybacterium phenoliresistens strain W13A50.</title>
        <authorList>
            <person name="Wang X."/>
        </authorList>
    </citation>
    <scope>NUCLEOTIDE SEQUENCE [LARGE SCALE GENOMIC DNA]</scope>
    <source>
        <strain evidence="5 6">W13A50</strain>
    </source>
</reference>
<dbReference type="OrthoDB" id="9785139at2"/>
<dbReference type="eggNOG" id="COG1609">
    <property type="taxonomic scope" value="Bacteria"/>
</dbReference>
<dbReference type="CDD" id="cd01392">
    <property type="entry name" value="HTH_LacI"/>
    <property type="match status" value="1"/>
</dbReference>
<comment type="caution">
    <text evidence="5">The sequence shown here is derived from an EMBL/GenBank/DDBJ whole genome shotgun (WGS) entry which is preliminary data.</text>
</comment>
<evidence type="ECO:0000256" key="3">
    <source>
        <dbReference type="ARBA" id="ARBA00023163"/>
    </source>
</evidence>
<dbReference type="Gene3D" id="3.40.50.2300">
    <property type="match status" value="2"/>
</dbReference>
<dbReference type="Proteomes" id="UP000023067">
    <property type="component" value="Unassembled WGS sequence"/>
</dbReference>